<feature type="transmembrane region" description="Helical" evidence="8">
    <location>
        <begin position="309"/>
        <end position="328"/>
    </location>
</feature>
<feature type="transmembrane region" description="Helical" evidence="8">
    <location>
        <begin position="102"/>
        <end position="121"/>
    </location>
</feature>
<comment type="caution">
    <text evidence="9">The sequence shown here is derived from an EMBL/GenBank/DDBJ whole genome shotgun (WGS) entry which is preliminary data.</text>
</comment>
<evidence type="ECO:0000256" key="1">
    <source>
        <dbReference type="ARBA" id="ARBA00004651"/>
    </source>
</evidence>
<feature type="transmembrane region" description="Helical" evidence="8">
    <location>
        <begin position="340"/>
        <end position="357"/>
    </location>
</feature>
<sequence>MQRAFAPRLRQLHWYEIALIAAVTLALCIYLPIVVKRSAVHGFGDVQVFFRAGWAVWTGYPLYEVADHHGWTYHYPPFFALLMGPFAYPLDGVPKPAWALPLRASIAVWYALSAAALLIAIDWWARALERRSAPLQQSDWNAWWMLRLGPLALLLPFLGDGLGRGQPSALVLLTMVAFLVLYVQGRIYAAACALAIGFTIKLFPLALLIFPVLRRDMKTVLATAGFSLLFLFVVPTLCLGPAEVLKLYTAMWTQHLSGIFTGVPNPKIAAEITFTSYDMLSIGAMLARIGAGGLPTTDTLPTFATAGQMAFNVALVGALLWIGHGRFWQLTGPQPAPSEALLIGGAILCAALPVMLSVSQPNYVAFVVPLVAVVQFDAWRRSGEVKVVPLLIAWAGVMWIGMVATEGGMWEPLRVIGLATPALVALLGSGLICLRRAE</sequence>
<comment type="subcellular location">
    <subcellularLocation>
        <location evidence="1">Cell membrane</location>
        <topology evidence="1">Multi-pass membrane protein</topology>
    </subcellularLocation>
</comment>
<reference evidence="9" key="1">
    <citation type="submission" date="2020-07" db="EMBL/GenBank/DDBJ databases">
        <title>Huge and variable diversity of episymbiotic CPR bacteria and DPANN archaea in groundwater ecosystems.</title>
        <authorList>
            <person name="He C.Y."/>
            <person name="Keren R."/>
            <person name="Whittaker M."/>
            <person name="Farag I.F."/>
            <person name="Doudna J."/>
            <person name="Cate J.H.D."/>
            <person name="Banfield J.F."/>
        </authorList>
    </citation>
    <scope>NUCLEOTIDE SEQUENCE</scope>
    <source>
        <strain evidence="9">NC_groundwater_1818_Pr3_B-0.1um_66_35</strain>
    </source>
</reference>
<evidence type="ECO:0000313" key="9">
    <source>
        <dbReference type="EMBL" id="MBI5129591.1"/>
    </source>
</evidence>
<dbReference type="InterPro" id="IPR018584">
    <property type="entry name" value="GT87"/>
</dbReference>
<feature type="transmembrane region" description="Helical" evidence="8">
    <location>
        <begin position="188"/>
        <end position="213"/>
    </location>
</feature>
<evidence type="ECO:0000256" key="8">
    <source>
        <dbReference type="SAM" id="Phobius"/>
    </source>
</evidence>
<evidence type="ECO:0000313" key="10">
    <source>
        <dbReference type="Proteomes" id="UP000782519"/>
    </source>
</evidence>
<comment type="similarity">
    <text evidence="7">Belongs to the glycosyltransferase 87 family.</text>
</comment>
<dbReference type="Proteomes" id="UP000782519">
    <property type="component" value="Unassembled WGS sequence"/>
</dbReference>
<dbReference type="Pfam" id="PF09594">
    <property type="entry name" value="GT87"/>
    <property type="match status" value="1"/>
</dbReference>
<organism evidence="9 10">
    <name type="scientific">Rhodopseudomonas palustris</name>
    <dbReference type="NCBI Taxonomy" id="1076"/>
    <lineage>
        <taxon>Bacteria</taxon>
        <taxon>Pseudomonadati</taxon>
        <taxon>Pseudomonadota</taxon>
        <taxon>Alphaproteobacteria</taxon>
        <taxon>Hyphomicrobiales</taxon>
        <taxon>Nitrobacteraceae</taxon>
        <taxon>Rhodopseudomonas</taxon>
    </lineage>
</organism>
<keyword evidence="2" id="KW-1003">Cell membrane</keyword>
<protein>
    <submittedName>
        <fullName evidence="9">DUF2029 domain-containing protein</fullName>
    </submittedName>
</protein>
<accession>A0A933W0L4</accession>
<keyword evidence="4 8" id="KW-0812">Transmembrane</keyword>
<gene>
    <name evidence="9" type="ORF">HZA66_09125</name>
</gene>
<feature type="transmembrane region" description="Helical" evidence="8">
    <location>
        <begin position="165"/>
        <end position="182"/>
    </location>
</feature>
<evidence type="ECO:0000256" key="2">
    <source>
        <dbReference type="ARBA" id="ARBA00022475"/>
    </source>
</evidence>
<evidence type="ECO:0000256" key="3">
    <source>
        <dbReference type="ARBA" id="ARBA00022679"/>
    </source>
</evidence>
<keyword evidence="6 8" id="KW-0472">Membrane</keyword>
<evidence type="ECO:0000256" key="6">
    <source>
        <dbReference type="ARBA" id="ARBA00023136"/>
    </source>
</evidence>
<evidence type="ECO:0000256" key="5">
    <source>
        <dbReference type="ARBA" id="ARBA00022989"/>
    </source>
</evidence>
<evidence type="ECO:0000256" key="7">
    <source>
        <dbReference type="ARBA" id="ARBA00024033"/>
    </source>
</evidence>
<dbReference type="EMBL" id="JACRJB010000024">
    <property type="protein sequence ID" value="MBI5129591.1"/>
    <property type="molecule type" value="Genomic_DNA"/>
</dbReference>
<proteinExistence type="inferred from homology"/>
<feature type="transmembrane region" description="Helical" evidence="8">
    <location>
        <begin position="220"/>
        <end position="242"/>
    </location>
</feature>
<keyword evidence="5 8" id="KW-1133">Transmembrane helix</keyword>
<dbReference type="AlphaFoldDB" id="A0A933W0L4"/>
<dbReference type="GO" id="GO:0016758">
    <property type="term" value="F:hexosyltransferase activity"/>
    <property type="evidence" value="ECO:0007669"/>
    <property type="project" value="InterPro"/>
</dbReference>
<feature type="transmembrane region" description="Helical" evidence="8">
    <location>
        <begin position="416"/>
        <end position="434"/>
    </location>
</feature>
<feature type="transmembrane region" description="Helical" evidence="8">
    <location>
        <begin position="12"/>
        <end position="33"/>
    </location>
</feature>
<feature type="transmembrane region" description="Helical" evidence="8">
    <location>
        <begin position="141"/>
        <end position="158"/>
    </location>
</feature>
<evidence type="ECO:0000256" key="4">
    <source>
        <dbReference type="ARBA" id="ARBA00022692"/>
    </source>
</evidence>
<keyword evidence="3" id="KW-0808">Transferase</keyword>
<dbReference type="GO" id="GO:0005886">
    <property type="term" value="C:plasma membrane"/>
    <property type="evidence" value="ECO:0007669"/>
    <property type="project" value="UniProtKB-SubCell"/>
</dbReference>
<feature type="transmembrane region" description="Helical" evidence="8">
    <location>
        <begin position="387"/>
        <end position="404"/>
    </location>
</feature>
<name>A0A933W0L4_RHOPL</name>